<dbReference type="Gramene" id="ORGLA06G0011200.1">
    <property type="protein sequence ID" value="ORGLA06G0011200.1"/>
    <property type="gene ID" value="ORGLA06G0011200"/>
</dbReference>
<sequence>MAANFGGEFPVDGQPGEPCQPGELVAAAVVAATTVEAPADVEGTEAPMVSVAAAGTVAVARATVAMVGKATAVAMAGTMRKAEKEAAEGKAEKVGHNI</sequence>
<feature type="region of interest" description="Disordered" evidence="1">
    <location>
        <begin position="1"/>
        <end position="20"/>
    </location>
</feature>
<evidence type="ECO:0000256" key="1">
    <source>
        <dbReference type="SAM" id="MobiDB-lite"/>
    </source>
</evidence>
<reference evidence="2 3" key="2">
    <citation type="submission" date="2018-04" db="EMBL/GenBank/DDBJ databases">
        <title>OglaRS2 (Oryza glaberrima Reference Sequence Version 2).</title>
        <authorList>
            <person name="Zhang J."/>
            <person name="Kudrna D."/>
            <person name="Lee S."/>
            <person name="Talag J."/>
            <person name="Rajasekar S."/>
            <person name="Wing R.A."/>
        </authorList>
    </citation>
    <scope>NUCLEOTIDE SEQUENCE [LARGE SCALE GENOMIC DNA]</scope>
    <source>
        <strain evidence="2 3">cv. IRGC 96717</strain>
    </source>
</reference>
<dbReference type="Proteomes" id="UP000007306">
    <property type="component" value="Chromosome 6"/>
</dbReference>
<keyword evidence="3" id="KW-1185">Reference proteome</keyword>
<name>I1PZ00_ORYGL</name>
<evidence type="ECO:0000313" key="2">
    <source>
        <dbReference type="EnsemblPlants" id="ORGLA06G0011200.1"/>
    </source>
</evidence>
<accession>I1PZ00</accession>
<evidence type="ECO:0000313" key="3">
    <source>
        <dbReference type="Proteomes" id="UP000007306"/>
    </source>
</evidence>
<organism evidence="2 3">
    <name type="scientific">Oryza glaberrima</name>
    <name type="common">African rice</name>
    <dbReference type="NCBI Taxonomy" id="4538"/>
    <lineage>
        <taxon>Eukaryota</taxon>
        <taxon>Viridiplantae</taxon>
        <taxon>Streptophyta</taxon>
        <taxon>Embryophyta</taxon>
        <taxon>Tracheophyta</taxon>
        <taxon>Spermatophyta</taxon>
        <taxon>Magnoliopsida</taxon>
        <taxon>Liliopsida</taxon>
        <taxon>Poales</taxon>
        <taxon>Poaceae</taxon>
        <taxon>BOP clade</taxon>
        <taxon>Oryzoideae</taxon>
        <taxon>Oryzeae</taxon>
        <taxon>Oryzinae</taxon>
        <taxon>Oryza</taxon>
    </lineage>
</organism>
<reference evidence="2" key="1">
    <citation type="submission" date="2015-06" db="UniProtKB">
        <authorList>
            <consortium name="EnsemblPlants"/>
        </authorList>
    </citation>
    <scope>IDENTIFICATION</scope>
</reference>
<dbReference type="HOGENOM" id="CLU_2363046_0_0_1"/>
<proteinExistence type="predicted"/>
<dbReference type="EnsemblPlants" id="ORGLA06G0011200.1">
    <property type="protein sequence ID" value="ORGLA06G0011200.1"/>
    <property type="gene ID" value="ORGLA06G0011200"/>
</dbReference>
<dbReference type="AlphaFoldDB" id="I1PZ00"/>
<protein>
    <submittedName>
        <fullName evidence="2">Uncharacterized protein</fullName>
    </submittedName>
</protein>